<dbReference type="Proteomes" id="UP000037600">
    <property type="component" value="Unassembled WGS sequence"/>
</dbReference>
<accession>A0A0J8JLA0</accession>
<name>A0A0J8JLA0_9ALTE</name>
<comment type="caution">
    <text evidence="1">The sequence shown here is derived from an EMBL/GenBank/DDBJ whole genome shotgun (WGS) entry which is preliminary data.</text>
</comment>
<protein>
    <submittedName>
        <fullName evidence="1">Uncharacterized protein</fullName>
    </submittedName>
</protein>
<dbReference type="OrthoDB" id="5889962at2"/>
<reference evidence="1 2" key="1">
    <citation type="submission" date="2015-04" db="EMBL/GenBank/DDBJ databases">
        <title>Draft Genome Sequence of the Novel Agar-Digesting Marine Bacterium Q1.</title>
        <authorList>
            <person name="Li Y."/>
            <person name="Li D."/>
            <person name="Chen G."/>
            <person name="Du Z."/>
        </authorList>
    </citation>
    <scope>NUCLEOTIDE SEQUENCE [LARGE SCALE GENOMIC DNA]</scope>
    <source>
        <strain evidence="1 2">Q1</strain>
    </source>
</reference>
<dbReference type="Gene3D" id="1.20.5.2050">
    <property type="match status" value="1"/>
</dbReference>
<evidence type="ECO:0000313" key="1">
    <source>
        <dbReference type="EMBL" id="KMT65336.1"/>
    </source>
</evidence>
<dbReference type="EMBL" id="LAZL01000012">
    <property type="protein sequence ID" value="KMT65336.1"/>
    <property type="molecule type" value="Genomic_DNA"/>
</dbReference>
<dbReference type="RefSeq" id="WP_149865490.1">
    <property type="nucleotide sequence ID" value="NZ_KQ130489.1"/>
</dbReference>
<keyword evidence="2" id="KW-1185">Reference proteome</keyword>
<proteinExistence type="predicted"/>
<gene>
    <name evidence="1" type="ORF">XM47_09915</name>
</gene>
<sequence>MTIMFHPNKTNPERFRVLDKELKIQKYFSIKQHGLAKAKKLAEEFQQTIDKKKRYRQLKRDLGINKLFREDGSIKGVKRIKRERPNRKPYECFAVQVTIAPKTHKSTEIIIKDDFQAAYEKLQQSLLSFHNIENSAEIKDMFAQAKRLYW</sequence>
<evidence type="ECO:0000313" key="2">
    <source>
        <dbReference type="Proteomes" id="UP000037600"/>
    </source>
</evidence>
<organism evidence="1 2">
    <name type="scientific">Catenovulum maritimum</name>
    <dbReference type="NCBI Taxonomy" id="1513271"/>
    <lineage>
        <taxon>Bacteria</taxon>
        <taxon>Pseudomonadati</taxon>
        <taxon>Pseudomonadota</taxon>
        <taxon>Gammaproteobacteria</taxon>
        <taxon>Alteromonadales</taxon>
        <taxon>Alteromonadaceae</taxon>
        <taxon>Catenovulum</taxon>
    </lineage>
</organism>
<dbReference type="AlphaFoldDB" id="A0A0J8JLA0"/>